<dbReference type="AlphaFoldDB" id="A0A7C9RU00"/>
<name>A0A7C9RU00_9PSEU</name>
<gene>
    <name evidence="2" type="ORF">G7043_31030</name>
</gene>
<evidence type="ECO:0000313" key="2">
    <source>
        <dbReference type="EMBL" id="NGY63365.1"/>
    </source>
</evidence>
<reference evidence="2 3" key="1">
    <citation type="submission" date="2020-03" db="EMBL/GenBank/DDBJ databases">
        <title>Isolation and identification of active actinomycetes.</title>
        <authorList>
            <person name="Sun X."/>
        </authorList>
    </citation>
    <scope>NUCLEOTIDE SEQUENCE [LARGE SCALE GENOMIC DNA]</scope>
    <source>
        <strain evidence="2 3">NEAU-D13</strain>
    </source>
</reference>
<dbReference type="EMBL" id="JAAMPJ010000009">
    <property type="protein sequence ID" value="NGY63365.1"/>
    <property type="molecule type" value="Genomic_DNA"/>
</dbReference>
<evidence type="ECO:0000256" key="1">
    <source>
        <dbReference type="SAM" id="SignalP"/>
    </source>
</evidence>
<organism evidence="2 3">
    <name type="scientific">Lentzea alba</name>
    <dbReference type="NCBI Taxonomy" id="2714351"/>
    <lineage>
        <taxon>Bacteria</taxon>
        <taxon>Bacillati</taxon>
        <taxon>Actinomycetota</taxon>
        <taxon>Actinomycetes</taxon>
        <taxon>Pseudonocardiales</taxon>
        <taxon>Pseudonocardiaceae</taxon>
        <taxon>Lentzea</taxon>
    </lineage>
</organism>
<evidence type="ECO:0000313" key="3">
    <source>
        <dbReference type="Proteomes" id="UP000481360"/>
    </source>
</evidence>
<feature type="signal peptide" evidence="1">
    <location>
        <begin position="1"/>
        <end position="29"/>
    </location>
</feature>
<dbReference type="RefSeq" id="WP_166051655.1">
    <property type="nucleotide sequence ID" value="NZ_JAAMPJ010000009.1"/>
</dbReference>
<protein>
    <submittedName>
        <fullName evidence="2">Uncharacterized protein</fullName>
    </submittedName>
</protein>
<proteinExistence type="predicted"/>
<feature type="chain" id="PRO_5028935138" evidence="1">
    <location>
        <begin position="30"/>
        <end position="100"/>
    </location>
</feature>
<dbReference type="Proteomes" id="UP000481360">
    <property type="component" value="Unassembled WGS sequence"/>
</dbReference>
<comment type="caution">
    <text evidence="2">The sequence shown here is derived from an EMBL/GenBank/DDBJ whole genome shotgun (WGS) entry which is preliminary data.</text>
</comment>
<keyword evidence="1" id="KW-0732">Signal</keyword>
<sequence>MANNLLRSGVTASVLAAAILSLAAAPASAAAYREFKGPIRSGSDTKLAFYDKRGFEESCRQAHGQVASSGIYAVRQTDPDEQEPGHLAGYQARVKCKLRD</sequence>
<accession>A0A7C9RU00</accession>
<keyword evidence="3" id="KW-1185">Reference proteome</keyword>